<evidence type="ECO:0000259" key="2">
    <source>
        <dbReference type="Pfam" id="PF09917"/>
    </source>
</evidence>
<feature type="signal peptide" evidence="1">
    <location>
        <begin position="1"/>
        <end position="22"/>
    </location>
</feature>
<dbReference type="Gene3D" id="2.40.128.520">
    <property type="match status" value="1"/>
</dbReference>
<evidence type="ECO:0000313" key="3">
    <source>
        <dbReference type="EMBL" id="MFC5508511.1"/>
    </source>
</evidence>
<proteinExistence type="predicted"/>
<dbReference type="Proteomes" id="UP001596060">
    <property type="component" value="Unassembled WGS sequence"/>
</dbReference>
<dbReference type="EMBL" id="JBHSLU010000096">
    <property type="protein sequence ID" value="MFC5508511.1"/>
    <property type="molecule type" value="Genomic_DNA"/>
</dbReference>
<accession>A0ABW0P878</accession>
<dbReference type="PANTHER" id="PTHR36919:SF2">
    <property type="entry name" value="BLL6627 PROTEIN"/>
    <property type="match status" value="1"/>
</dbReference>
<organism evidence="3 4">
    <name type="scientific">Bosea massiliensis</name>
    <dbReference type="NCBI Taxonomy" id="151419"/>
    <lineage>
        <taxon>Bacteria</taxon>
        <taxon>Pseudomonadati</taxon>
        <taxon>Pseudomonadota</taxon>
        <taxon>Alphaproteobacteria</taxon>
        <taxon>Hyphomicrobiales</taxon>
        <taxon>Boseaceae</taxon>
        <taxon>Bosea</taxon>
    </lineage>
</organism>
<keyword evidence="4" id="KW-1185">Reference proteome</keyword>
<dbReference type="InterPro" id="IPR019223">
    <property type="entry name" value="DUF2147"/>
</dbReference>
<feature type="domain" description="DUF2147" evidence="2">
    <location>
        <begin position="29"/>
        <end position="122"/>
    </location>
</feature>
<gene>
    <name evidence="3" type="ORF">ACFPN9_25015</name>
</gene>
<sequence>MMLKSTLIALGLSIVPALPVLANSPDPSGVWLRDDGNARVRIAPCGSNICATNVWVKDTSGGEEVGDRLVLTLKPAGADSLKGEAFDPKRNRSYAMTLTVKPDGLSTRGCIIGVLCKTVNWTPAE</sequence>
<name>A0ABW0P878_9HYPH</name>
<keyword evidence="1" id="KW-0732">Signal</keyword>
<evidence type="ECO:0000256" key="1">
    <source>
        <dbReference type="SAM" id="SignalP"/>
    </source>
</evidence>
<feature type="chain" id="PRO_5046753247" evidence="1">
    <location>
        <begin position="23"/>
        <end position="125"/>
    </location>
</feature>
<protein>
    <submittedName>
        <fullName evidence="3">DUF2147 domain-containing protein</fullName>
    </submittedName>
</protein>
<dbReference type="PANTHER" id="PTHR36919">
    <property type="entry name" value="BLR1215 PROTEIN"/>
    <property type="match status" value="1"/>
</dbReference>
<comment type="caution">
    <text evidence="3">The sequence shown here is derived from an EMBL/GenBank/DDBJ whole genome shotgun (WGS) entry which is preliminary data.</text>
</comment>
<dbReference type="Pfam" id="PF09917">
    <property type="entry name" value="DUF2147"/>
    <property type="match status" value="1"/>
</dbReference>
<reference evidence="4" key="1">
    <citation type="journal article" date="2019" name="Int. J. Syst. Evol. Microbiol.">
        <title>The Global Catalogue of Microorganisms (GCM) 10K type strain sequencing project: providing services to taxonomists for standard genome sequencing and annotation.</title>
        <authorList>
            <consortium name="The Broad Institute Genomics Platform"/>
            <consortium name="The Broad Institute Genome Sequencing Center for Infectious Disease"/>
            <person name="Wu L."/>
            <person name="Ma J."/>
        </authorList>
    </citation>
    <scope>NUCLEOTIDE SEQUENCE [LARGE SCALE GENOMIC DNA]</scope>
    <source>
        <strain evidence="4">CCUG 43117</strain>
    </source>
</reference>
<dbReference type="RefSeq" id="WP_066719188.1">
    <property type="nucleotide sequence ID" value="NZ_JBHSLU010000096.1"/>
</dbReference>
<evidence type="ECO:0000313" key="4">
    <source>
        <dbReference type="Proteomes" id="UP001596060"/>
    </source>
</evidence>